<evidence type="ECO:0000256" key="1">
    <source>
        <dbReference type="SAM" id="SignalP"/>
    </source>
</evidence>
<dbReference type="Proteomes" id="UP001321760">
    <property type="component" value="Unassembled WGS sequence"/>
</dbReference>
<dbReference type="EMBL" id="MU866001">
    <property type="protein sequence ID" value="KAK4443011.1"/>
    <property type="molecule type" value="Genomic_DNA"/>
</dbReference>
<reference evidence="2" key="2">
    <citation type="submission" date="2023-05" db="EMBL/GenBank/DDBJ databases">
        <authorList>
            <consortium name="Lawrence Berkeley National Laboratory"/>
            <person name="Steindorff A."/>
            <person name="Hensen N."/>
            <person name="Bonometti L."/>
            <person name="Westerberg I."/>
            <person name="Brannstrom I.O."/>
            <person name="Guillou S."/>
            <person name="Cros-Aarteil S."/>
            <person name="Calhoun S."/>
            <person name="Haridas S."/>
            <person name="Kuo A."/>
            <person name="Mondo S."/>
            <person name="Pangilinan J."/>
            <person name="Riley R."/>
            <person name="Labutti K."/>
            <person name="Andreopoulos B."/>
            <person name="Lipzen A."/>
            <person name="Chen C."/>
            <person name="Yanf M."/>
            <person name="Daum C."/>
            <person name="Ng V."/>
            <person name="Clum A."/>
            <person name="Ohm R."/>
            <person name="Martin F."/>
            <person name="Silar P."/>
            <person name="Natvig D."/>
            <person name="Lalanne C."/>
            <person name="Gautier V."/>
            <person name="Ament-Velasquez S.L."/>
            <person name="Kruys A."/>
            <person name="Hutchinson M.I."/>
            <person name="Powell A.J."/>
            <person name="Barry K."/>
            <person name="Miller A.N."/>
            <person name="Grigoriev I.V."/>
            <person name="Debuchy R."/>
            <person name="Gladieux P."/>
            <person name="Thoren M.H."/>
            <person name="Johannesson H."/>
        </authorList>
    </citation>
    <scope>NUCLEOTIDE SEQUENCE</scope>
    <source>
        <strain evidence="2">PSN243</strain>
    </source>
</reference>
<evidence type="ECO:0000313" key="3">
    <source>
        <dbReference type="Proteomes" id="UP001321760"/>
    </source>
</evidence>
<gene>
    <name evidence="2" type="ORF">QBC34DRAFT_431095</name>
</gene>
<organism evidence="2 3">
    <name type="scientific">Podospora aff. communis PSN243</name>
    <dbReference type="NCBI Taxonomy" id="3040156"/>
    <lineage>
        <taxon>Eukaryota</taxon>
        <taxon>Fungi</taxon>
        <taxon>Dikarya</taxon>
        <taxon>Ascomycota</taxon>
        <taxon>Pezizomycotina</taxon>
        <taxon>Sordariomycetes</taxon>
        <taxon>Sordariomycetidae</taxon>
        <taxon>Sordariales</taxon>
        <taxon>Podosporaceae</taxon>
        <taxon>Podospora</taxon>
    </lineage>
</organism>
<dbReference type="AlphaFoldDB" id="A0AAV9G666"/>
<proteinExistence type="predicted"/>
<accession>A0AAV9G666</accession>
<reference evidence="2" key="1">
    <citation type="journal article" date="2023" name="Mol. Phylogenet. Evol.">
        <title>Genome-scale phylogeny and comparative genomics of the fungal order Sordariales.</title>
        <authorList>
            <person name="Hensen N."/>
            <person name="Bonometti L."/>
            <person name="Westerberg I."/>
            <person name="Brannstrom I.O."/>
            <person name="Guillou S."/>
            <person name="Cros-Aarteil S."/>
            <person name="Calhoun S."/>
            <person name="Haridas S."/>
            <person name="Kuo A."/>
            <person name="Mondo S."/>
            <person name="Pangilinan J."/>
            <person name="Riley R."/>
            <person name="LaButti K."/>
            <person name="Andreopoulos B."/>
            <person name="Lipzen A."/>
            <person name="Chen C."/>
            <person name="Yan M."/>
            <person name="Daum C."/>
            <person name="Ng V."/>
            <person name="Clum A."/>
            <person name="Steindorff A."/>
            <person name="Ohm R.A."/>
            <person name="Martin F."/>
            <person name="Silar P."/>
            <person name="Natvig D.O."/>
            <person name="Lalanne C."/>
            <person name="Gautier V."/>
            <person name="Ament-Velasquez S.L."/>
            <person name="Kruys A."/>
            <person name="Hutchinson M.I."/>
            <person name="Powell A.J."/>
            <person name="Barry K."/>
            <person name="Miller A.N."/>
            <person name="Grigoriev I.V."/>
            <person name="Debuchy R."/>
            <person name="Gladieux P."/>
            <person name="Hiltunen Thoren M."/>
            <person name="Johannesson H."/>
        </authorList>
    </citation>
    <scope>NUCLEOTIDE SEQUENCE</scope>
    <source>
        <strain evidence="2">PSN243</strain>
    </source>
</reference>
<name>A0AAV9G666_9PEZI</name>
<evidence type="ECO:0000313" key="2">
    <source>
        <dbReference type="EMBL" id="KAK4443011.1"/>
    </source>
</evidence>
<feature type="chain" id="PRO_5043462893" description="Cyanovirin-N domain-containing protein" evidence="1">
    <location>
        <begin position="19"/>
        <end position="119"/>
    </location>
</feature>
<protein>
    <recommendedName>
        <fullName evidence="4">Cyanovirin-N domain-containing protein</fullName>
    </recommendedName>
</protein>
<keyword evidence="1" id="KW-0732">Signal</keyword>
<comment type="caution">
    <text evidence="2">The sequence shown here is derived from an EMBL/GenBank/DDBJ whole genome shotgun (WGS) entry which is preliminary data.</text>
</comment>
<sequence length="119" mass="13325">MHLPTIASILVLATTAAADSLVSYTECALWGFSWSCKSHRAVWFAADGGHSVSAEGCTQGAPGMRELCVDFDNWRGHFYYHGQGKRCIVHKHRLNLNYDWSNAAGDTLMDNWDEVKCTW</sequence>
<keyword evidence="3" id="KW-1185">Reference proteome</keyword>
<feature type="signal peptide" evidence="1">
    <location>
        <begin position="1"/>
        <end position="18"/>
    </location>
</feature>
<evidence type="ECO:0008006" key="4">
    <source>
        <dbReference type="Google" id="ProtNLM"/>
    </source>
</evidence>